<evidence type="ECO:0000256" key="2">
    <source>
        <dbReference type="ARBA" id="ARBA00007733"/>
    </source>
</evidence>
<comment type="subcellular location">
    <subcellularLocation>
        <location evidence="1">Mitochondrion</location>
    </subcellularLocation>
</comment>
<dbReference type="AlphaFoldDB" id="A0AAW1T0N6"/>
<dbReference type="GO" id="GO:0003743">
    <property type="term" value="F:translation initiation factor activity"/>
    <property type="evidence" value="ECO:0007669"/>
    <property type="project" value="UniProtKB-KW"/>
</dbReference>
<dbReference type="CDD" id="cd03692">
    <property type="entry name" value="mtIF2_IVc"/>
    <property type="match status" value="1"/>
</dbReference>
<dbReference type="InterPro" id="IPR053905">
    <property type="entry name" value="EF-G-like_DII"/>
</dbReference>
<dbReference type="NCBIfam" id="TIGR00231">
    <property type="entry name" value="small_GTP"/>
    <property type="match status" value="1"/>
</dbReference>
<evidence type="ECO:0000256" key="4">
    <source>
        <dbReference type="ARBA" id="ARBA00022741"/>
    </source>
</evidence>
<keyword evidence="4" id="KW-0547">Nucleotide-binding</keyword>
<dbReference type="SUPFAM" id="SSF50447">
    <property type="entry name" value="Translation proteins"/>
    <property type="match status" value="2"/>
</dbReference>
<evidence type="ECO:0000259" key="12">
    <source>
        <dbReference type="PROSITE" id="PS51722"/>
    </source>
</evidence>
<keyword evidence="7" id="KW-0496">Mitochondrion</keyword>
<dbReference type="InterPro" id="IPR005225">
    <property type="entry name" value="Small_GTP-bd"/>
</dbReference>
<comment type="caution">
    <text evidence="13">The sequence shown here is derived from an EMBL/GenBank/DDBJ whole genome shotgun (WGS) entry which is preliminary data.</text>
</comment>
<accession>A0AAW1T0N6</accession>
<keyword evidence="14" id="KW-1185">Reference proteome</keyword>
<gene>
    <name evidence="13" type="ORF">WJX84_000993</name>
</gene>
<proteinExistence type="inferred from homology"/>
<dbReference type="GO" id="GO:0005739">
    <property type="term" value="C:mitochondrion"/>
    <property type="evidence" value="ECO:0007669"/>
    <property type="project" value="UniProtKB-SubCell"/>
</dbReference>
<dbReference type="Pfam" id="PF00009">
    <property type="entry name" value="GTP_EFTU"/>
    <property type="match status" value="1"/>
</dbReference>
<dbReference type="InterPro" id="IPR000178">
    <property type="entry name" value="TF_IF2_bacterial-like"/>
</dbReference>
<evidence type="ECO:0000256" key="10">
    <source>
        <dbReference type="ARBA" id="ARBA00044105"/>
    </source>
</evidence>
<keyword evidence="5" id="KW-0648">Protein biosynthesis</keyword>
<keyword evidence="6" id="KW-0809">Transit peptide</keyword>
<dbReference type="InterPro" id="IPR044145">
    <property type="entry name" value="IF2_II"/>
</dbReference>
<dbReference type="PROSITE" id="PS51722">
    <property type="entry name" value="G_TR_2"/>
    <property type="match status" value="1"/>
</dbReference>
<feature type="domain" description="Tr-type G" evidence="12">
    <location>
        <begin position="66"/>
        <end position="237"/>
    </location>
</feature>
<dbReference type="InterPro" id="IPR027417">
    <property type="entry name" value="P-loop_NTPase"/>
</dbReference>
<evidence type="ECO:0000313" key="14">
    <source>
        <dbReference type="Proteomes" id="UP001485043"/>
    </source>
</evidence>
<name>A0AAW1T0N6_9CHLO</name>
<dbReference type="NCBIfam" id="TIGR00487">
    <property type="entry name" value="IF-2"/>
    <property type="match status" value="1"/>
</dbReference>
<evidence type="ECO:0000313" key="13">
    <source>
        <dbReference type="EMBL" id="KAK9862521.1"/>
    </source>
</evidence>
<dbReference type="InterPro" id="IPR015760">
    <property type="entry name" value="TIF_IF2"/>
</dbReference>
<dbReference type="InterPro" id="IPR009000">
    <property type="entry name" value="Transl_B-barrel_sf"/>
</dbReference>
<dbReference type="SUPFAM" id="SSF52156">
    <property type="entry name" value="Initiation factor IF2/eIF5b, domain 3"/>
    <property type="match status" value="1"/>
</dbReference>
<dbReference type="InterPro" id="IPR000795">
    <property type="entry name" value="T_Tr_GTP-bd_dom"/>
</dbReference>
<dbReference type="FunFam" id="2.40.30.10:FF:000054">
    <property type="entry name" value="Translation initiation factor IF-2"/>
    <property type="match status" value="1"/>
</dbReference>
<dbReference type="CDD" id="cd03702">
    <property type="entry name" value="IF2_mtIF2_II"/>
    <property type="match status" value="1"/>
</dbReference>
<evidence type="ECO:0000256" key="5">
    <source>
        <dbReference type="ARBA" id="ARBA00022917"/>
    </source>
</evidence>
<dbReference type="FunFam" id="3.40.50.300:FF:000019">
    <property type="entry name" value="Translation initiation factor IF-2"/>
    <property type="match status" value="1"/>
</dbReference>
<evidence type="ECO:0000256" key="6">
    <source>
        <dbReference type="ARBA" id="ARBA00022946"/>
    </source>
</evidence>
<dbReference type="SUPFAM" id="SSF52540">
    <property type="entry name" value="P-loop containing nucleoside triphosphate hydrolases"/>
    <property type="match status" value="1"/>
</dbReference>
<dbReference type="InterPro" id="IPR023115">
    <property type="entry name" value="TIF_IF2_dom3"/>
</dbReference>
<evidence type="ECO:0000256" key="3">
    <source>
        <dbReference type="ARBA" id="ARBA00022540"/>
    </source>
</evidence>
<dbReference type="CDD" id="cd01887">
    <property type="entry name" value="IF2_eIF5B"/>
    <property type="match status" value="1"/>
</dbReference>
<organism evidence="13 14">
    <name type="scientific">Apatococcus fuscideae</name>
    <dbReference type="NCBI Taxonomy" id="2026836"/>
    <lineage>
        <taxon>Eukaryota</taxon>
        <taxon>Viridiplantae</taxon>
        <taxon>Chlorophyta</taxon>
        <taxon>core chlorophytes</taxon>
        <taxon>Trebouxiophyceae</taxon>
        <taxon>Chlorellales</taxon>
        <taxon>Chlorellaceae</taxon>
        <taxon>Apatococcus</taxon>
    </lineage>
</organism>
<dbReference type="PANTHER" id="PTHR43381">
    <property type="entry name" value="TRANSLATION INITIATION FACTOR IF-2-RELATED"/>
    <property type="match status" value="1"/>
</dbReference>
<evidence type="ECO:0000256" key="1">
    <source>
        <dbReference type="ARBA" id="ARBA00004173"/>
    </source>
</evidence>
<dbReference type="Pfam" id="PF11987">
    <property type="entry name" value="IF-2"/>
    <property type="match status" value="1"/>
</dbReference>
<dbReference type="PANTHER" id="PTHR43381:SF20">
    <property type="entry name" value="TRANSLATION INITIATION FACTOR IF-2, MITOCHONDRIAL"/>
    <property type="match status" value="1"/>
</dbReference>
<dbReference type="InterPro" id="IPR036925">
    <property type="entry name" value="TIF_IF2_dom3_sf"/>
</dbReference>
<evidence type="ECO:0000256" key="8">
    <source>
        <dbReference type="ARBA" id="ARBA00023134"/>
    </source>
</evidence>
<dbReference type="Proteomes" id="UP001485043">
    <property type="component" value="Unassembled WGS sequence"/>
</dbReference>
<dbReference type="Gene3D" id="3.40.50.300">
    <property type="entry name" value="P-loop containing nucleotide triphosphate hydrolases"/>
    <property type="match status" value="1"/>
</dbReference>
<dbReference type="GO" id="GO:0003924">
    <property type="term" value="F:GTPase activity"/>
    <property type="evidence" value="ECO:0007669"/>
    <property type="project" value="InterPro"/>
</dbReference>
<evidence type="ECO:0000256" key="11">
    <source>
        <dbReference type="ARBA" id="ARBA00044200"/>
    </source>
</evidence>
<dbReference type="Gene3D" id="2.40.30.10">
    <property type="entry name" value="Translation factors"/>
    <property type="match status" value="2"/>
</dbReference>
<dbReference type="FunFam" id="3.40.50.10050:FF:000001">
    <property type="entry name" value="Translation initiation factor IF-2"/>
    <property type="match status" value="1"/>
</dbReference>
<evidence type="ECO:0000256" key="7">
    <source>
        <dbReference type="ARBA" id="ARBA00023128"/>
    </source>
</evidence>
<keyword evidence="8" id="KW-0342">GTP-binding</keyword>
<dbReference type="FunFam" id="2.40.30.10:FF:000008">
    <property type="entry name" value="Translation initiation factor IF-2"/>
    <property type="match status" value="1"/>
</dbReference>
<dbReference type="Pfam" id="PF22042">
    <property type="entry name" value="EF-G_D2"/>
    <property type="match status" value="1"/>
</dbReference>
<dbReference type="EMBL" id="JALJOV010000594">
    <property type="protein sequence ID" value="KAK9862521.1"/>
    <property type="molecule type" value="Genomic_DNA"/>
</dbReference>
<reference evidence="13 14" key="1">
    <citation type="journal article" date="2024" name="Nat. Commun.">
        <title>Phylogenomics reveals the evolutionary origins of lichenization in chlorophyte algae.</title>
        <authorList>
            <person name="Puginier C."/>
            <person name="Libourel C."/>
            <person name="Otte J."/>
            <person name="Skaloud P."/>
            <person name="Haon M."/>
            <person name="Grisel S."/>
            <person name="Petersen M."/>
            <person name="Berrin J.G."/>
            <person name="Delaux P.M."/>
            <person name="Dal Grande F."/>
            <person name="Keller J."/>
        </authorList>
    </citation>
    <scope>NUCLEOTIDE SEQUENCE [LARGE SCALE GENOMIC DNA]</scope>
    <source>
        <strain evidence="13 14">SAG 2523</strain>
    </source>
</reference>
<dbReference type="GO" id="GO:0005525">
    <property type="term" value="F:GTP binding"/>
    <property type="evidence" value="ECO:0007669"/>
    <property type="project" value="UniProtKB-KW"/>
</dbReference>
<protein>
    <recommendedName>
        <fullName evidence="10">Translation initiation factor IF-2, chloroplastic</fullName>
    </recommendedName>
    <alternativeName>
        <fullName evidence="11">Translation initiation factor IF-2, mitochondrial</fullName>
    </alternativeName>
</protein>
<evidence type="ECO:0000256" key="9">
    <source>
        <dbReference type="ARBA" id="ARBA00025162"/>
    </source>
</evidence>
<comment type="similarity">
    <text evidence="2">Belongs to the TRAFAC class translation factor GTPase superfamily. Classic translation factor GTPase family. IF-2 subfamily.</text>
</comment>
<comment type="function">
    <text evidence="9">One of the essential components for the initiation of protein synthesis. Protects formylmethionyl-tRNA from spontaneous hydrolysis and promotes its binding to the 30S ribosomal subunits. Also involved in the hydrolysis of GTP during the formation of the 70S ribosomal complex.</text>
</comment>
<dbReference type="Gene3D" id="3.40.50.10050">
    <property type="entry name" value="Translation initiation factor IF- 2, domain 3"/>
    <property type="match status" value="1"/>
</dbReference>
<sequence>MTVKQLASGLGMDVAKLMASMAEAGDAASTEEERVPLDTAELMALEYNHIPTVDKTSRAPDLDAEPRSAVVTVMGHVDHGKTTLLDALRSTAVAAGEAGGITQHIGAFEVVMPGSKTALTFLDTPGHAAFSAMRARGAAVTDIAVVVVAADDGVMPQTKEALRHAKSAGVPVVIGLTKCDAPGADTQKCINQLLAEGLPLEEAGGDIQVVELAAAKGKGLAELEEALHLQAEMMELKASKSCDAEGLVVEAKVDRTQGPAATVVVKRGTLRAGQYVVIGTEHGRVRALRDAAGKPLKHAGPGQPAEIIGLRGVPHAGDELMVVSSEERARLVSQARTNKAVEFRHAQSHESILEASSASDEEAEETVTLPLIVQADVHGSAEALQAAIEALSTDTVRIKILHMGVGPVSKANIDEAAMTNARIIAFNVKTNGPGVEAANKVAGVQITSHRVIYHLLEDVRGWTQAMTPKVEKEVVSGEADVLQVFPVTQKGEPATSVAGCRVSSGTIAAALSFRVLRNEQEVHTGPCSSIRRHKLGVERVGRGTECGLLLTGFAGFQPGDRVQCYEIQMVDPEPAAEIL</sequence>
<keyword evidence="3" id="KW-0396">Initiation factor</keyword>